<accession>A0A379T0J4</accession>
<dbReference type="AlphaFoldDB" id="A0A379T0J4"/>
<reference evidence="1 2" key="1">
    <citation type="submission" date="2018-06" db="EMBL/GenBank/DDBJ databases">
        <authorList>
            <consortium name="Pathogen Informatics"/>
            <person name="Doyle S."/>
        </authorList>
    </citation>
    <scope>NUCLEOTIDE SEQUENCE [LARGE SCALE GENOMIC DNA]</scope>
    <source>
        <strain evidence="1 2">NCTC7304</strain>
    </source>
</reference>
<evidence type="ECO:0000313" key="1">
    <source>
        <dbReference type="EMBL" id="SUG35217.1"/>
    </source>
</evidence>
<name>A0A379T0J4_SALER</name>
<protein>
    <submittedName>
        <fullName evidence="1">VgrG protein</fullName>
    </submittedName>
</protein>
<organism evidence="1 2">
    <name type="scientific">Salmonella enterica subsp. arizonae</name>
    <dbReference type="NCBI Taxonomy" id="59203"/>
    <lineage>
        <taxon>Bacteria</taxon>
        <taxon>Pseudomonadati</taxon>
        <taxon>Pseudomonadota</taxon>
        <taxon>Gammaproteobacteria</taxon>
        <taxon>Enterobacterales</taxon>
        <taxon>Enterobacteriaceae</taxon>
        <taxon>Salmonella</taxon>
    </lineage>
</organism>
<proteinExistence type="predicted"/>
<dbReference type="Gene3D" id="2.30.110.20">
    <property type="entry name" value="Hcp1-like"/>
    <property type="match status" value="1"/>
</dbReference>
<dbReference type="InterPro" id="IPR036624">
    <property type="entry name" value="Hcp1-lik_sf"/>
</dbReference>
<dbReference type="Proteomes" id="UP000254762">
    <property type="component" value="Unassembled WGS sequence"/>
</dbReference>
<gene>
    <name evidence="1" type="ORF">NCTC7304_04770</name>
</gene>
<dbReference type="EMBL" id="UGXD01000002">
    <property type="protein sequence ID" value="SUG35217.1"/>
    <property type="molecule type" value="Genomic_DNA"/>
</dbReference>
<evidence type="ECO:0000313" key="2">
    <source>
        <dbReference type="Proteomes" id="UP000254762"/>
    </source>
</evidence>
<sequence>MSNIVYLKLIGEQQGDISDGGGTIASVGNRWQQNHVNEIFVFSLGAG</sequence>